<accession>A0A921SVG7</accession>
<dbReference type="PANTHER" id="PTHR35810:SF1">
    <property type="entry name" value="CYTOPLASMIC PROTEIN"/>
    <property type="match status" value="1"/>
</dbReference>
<protein>
    <recommendedName>
        <fullName evidence="3">RhuM protein</fullName>
    </recommendedName>
</protein>
<dbReference type="RefSeq" id="WP_273306447.1">
    <property type="nucleotide sequence ID" value="NZ_CALUJX010000009.1"/>
</dbReference>
<dbReference type="Proteomes" id="UP000757103">
    <property type="component" value="Unassembled WGS sequence"/>
</dbReference>
<reference evidence="1" key="2">
    <citation type="submission" date="2021-09" db="EMBL/GenBank/DDBJ databases">
        <authorList>
            <person name="Gilroy R."/>
        </authorList>
    </citation>
    <scope>NUCLEOTIDE SEQUENCE</scope>
    <source>
        <strain evidence="1">CHK121-7720</strain>
    </source>
</reference>
<reference evidence="1" key="1">
    <citation type="journal article" date="2021" name="PeerJ">
        <title>Extensive microbial diversity within the chicken gut microbiome revealed by metagenomics and culture.</title>
        <authorList>
            <person name="Gilroy R."/>
            <person name="Ravi A."/>
            <person name="Getino M."/>
            <person name="Pursley I."/>
            <person name="Horton D.L."/>
            <person name="Alikhan N.F."/>
            <person name="Baker D."/>
            <person name="Gharbi K."/>
            <person name="Hall N."/>
            <person name="Watson M."/>
            <person name="Adriaenssens E.M."/>
            <person name="Foster-Nyarko E."/>
            <person name="Jarju S."/>
            <person name="Secka A."/>
            <person name="Antonio M."/>
            <person name="Oren A."/>
            <person name="Chaudhuri R.R."/>
            <person name="La Ragione R."/>
            <person name="Hildebrand F."/>
            <person name="Pallen M.J."/>
        </authorList>
    </citation>
    <scope>NUCLEOTIDE SEQUENCE</scope>
    <source>
        <strain evidence="1">CHK121-7720</strain>
    </source>
</reference>
<comment type="caution">
    <text evidence="1">The sequence shown here is derived from an EMBL/GenBank/DDBJ whole genome shotgun (WGS) entry which is preliminary data.</text>
</comment>
<evidence type="ECO:0000313" key="1">
    <source>
        <dbReference type="EMBL" id="HJG89379.1"/>
    </source>
</evidence>
<organism evidence="1 2">
    <name type="scientific">Barnesiella viscericola</name>
    <dbReference type="NCBI Taxonomy" id="397865"/>
    <lineage>
        <taxon>Bacteria</taxon>
        <taxon>Pseudomonadati</taxon>
        <taxon>Bacteroidota</taxon>
        <taxon>Bacteroidia</taxon>
        <taxon>Bacteroidales</taxon>
        <taxon>Barnesiellaceae</taxon>
        <taxon>Barnesiella</taxon>
    </lineage>
</organism>
<proteinExistence type="predicted"/>
<name>A0A921SVG7_9BACT</name>
<dbReference type="EMBL" id="DYUD01000023">
    <property type="protein sequence ID" value="HJG89379.1"/>
    <property type="molecule type" value="Genomic_DNA"/>
</dbReference>
<sequence>MKRDIIEITGKEVRTTGQDVWMSAAEIAELFNVTAASVNSAIRSILKTDTLNDYEVCRCVRVNDRASVEVYSMELIIPVAYRFDTYYTSLFRKWLVRMATRKPKEQQPIILHLRSGFYC</sequence>
<dbReference type="AlphaFoldDB" id="A0A921SVG7"/>
<evidence type="ECO:0000313" key="2">
    <source>
        <dbReference type="Proteomes" id="UP000757103"/>
    </source>
</evidence>
<evidence type="ECO:0008006" key="3">
    <source>
        <dbReference type="Google" id="ProtNLM"/>
    </source>
</evidence>
<dbReference type="PANTHER" id="PTHR35810">
    <property type="entry name" value="CYTOPLASMIC PROTEIN-RELATED"/>
    <property type="match status" value="1"/>
</dbReference>
<gene>
    <name evidence="1" type="ORF">K8U91_07930</name>
</gene>